<keyword evidence="2" id="KW-1185">Reference proteome</keyword>
<proteinExistence type="predicted"/>
<gene>
    <name evidence="1" type="ORF">KUTeg_007057</name>
</gene>
<name>A0ABQ9FGB1_TEGGR</name>
<comment type="caution">
    <text evidence="1">The sequence shown here is derived from an EMBL/GenBank/DDBJ whole genome shotgun (WGS) entry which is preliminary data.</text>
</comment>
<dbReference type="EMBL" id="JARBDR010000337">
    <property type="protein sequence ID" value="KAJ8314907.1"/>
    <property type="molecule type" value="Genomic_DNA"/>
</dbReference>
<evidence type="ECO:0000313" key="1">
    <source>
        <dbReference type="EMBL" id="KAJ8314907.1"/>
    </source>
</evidence>
<sequence length="123" mass="14756">MKSFCPYCININQKHIDFQLTAGQFCLHLSHTYDLYSFEIQIMLLFIKLIFDKHYILIKAMKEGFKVDPRSLSPTQAKRYGDLLSHLFERNWGIHTLTDDYKVLQRAVTWKPFLHFVEMFCKF</sequence>
<reference evidence="1 2" key="1">
    <citation type="submission" date="2022-12" db="EMBL/GenBank/DDBJ databases">
        <title>Chromosome-level genome of Tegillarca granosa.</title>
        <authorList>
            <person name="Kim J."/>
        </authorList>
    </citation>
    <scope>NUCLEOTIDE SEQUENCE [LARGE SCALE GENOMIC DNA]</scope>
    <source>
        <strain evidence="1">Teg-2019</strain>
        <tissue evidence="1">Adductor muscle</tissue>
    </source>
</reference>
<dbReference type="Proteomes" id="UP001217089">
    <property type="component" value="Unassembled WGS sequence"/>
</dbReference>
<accession>A0ABQ9FGB1</accession>
<protein>
    <submittedName>
        <fullName evidence="1">Uncharacterized protein</fullName>
    </submittedName>
</protein>
<organism evidence="1 2">
    <name type="scientific">Tegillarca granosa</name>
    <name type="common">Malaysian cockle</name>
    <name type="synonym">Anadara granosa</name>
    <dbReference type="NCBI Taxonomy" id="220873"/>
    <lineage>
        <taxon>Eukaryota</taxon>
        <taxon>Metazoa</taxon>
        <taxon>Spiralia</taxon>
        <taxon>Lophotrochozoa</taxon>
        <taxon>Mollusca</taxon>
        <taxon>Bivalvia</taxon>
        <taxon>Autobranchia</taxon>
        <taxon>Pteriomorphia</taxon>
        <taxon>Arcoida</taxon>
        <taxon>Arcoidea</taxon>
        <taxon>Arcidae</taxon>
        <taxon>Tegillarca</taxon>
    </lineage>
</organism>
<evidence type="ECO:0000313" key="2">
    <source>
        <dbReference type="Proteomes" id="UP001217089"/>
    </source>
</evidence>